<dbReference type="Gene3D" id="3.40.50.300">
    <property type="entry name" value="P-loop containing nucleotide triphosphate hydrolases"/>
    <property type="match status" value="2"/>
</dbReference>
<keyword evidence="1" id="KW-0175">Coiled coil</keyword>
<dbReference type="SUPFAM" id="SSF52540">
    <property type="entry name" value="P-loop containing nucleoside triphosphate hydrolases"/>
    <property type="match status" value="1"/>
</dbReference>
<dbReference type="RefSeq" id="WP_244386163.1">
    <property type="nucleotide sequence ID" value="NZ_AP025564.1"/>
</dbReference>
<sequence>MELVIHNDQMAGIEYLDFQKFDLDLNKSSIIWAPNGVGKTSIYRHLQTKLGNQATFVDCEDYKSGILKSRKTITIGADIASLQEAREKLAELMGKFDLGGALKQYGLTSAARIEEVIPSRKNCKKEELSTIESYNPDTAKEFFSAVQPENTTFYIANAATVKKATLLADEISEIRNGIIQETMSRLESILDDNDNSCPICGTKIDGIKELIKKRRDGLSTTKSALLTEYQRKHPEISLEQAVNRIDSIIEASRDESKTSDDHILAAILSRGNESRADELDAIAKEVKRVNKEIKKLEEKRDSFFHALENRRDQIRDFFCTKYDVDSNKVKFLKERGAIEVTLPRNADTYSTGEINLMVLIVGINAYIANDSKSLIIDDPLSSFDLANQYVIMFELVKMVREDNRPITVFTHNMNCINIADSQAPGTFQYQYLERIDKSIFLTDINVPRKNEGRRLSPEAFMQQAESSTNQATVTALPYLREISKREGDSEQSQLFHYDSPFEWSGTQGVLTNQYLVDLIDKKNDCKIQPTFIDMCIEKMILFIALRVWVEKRLMEGIAEDERRNLQGKQLGEKIDYIFPREGKPPQWDGSPAVNRSFLCSKKTMMNQHAHPMAQSIPFEFALNLSRADIDAEIREFKLKFACD</sequence>
<keyword evidence="3" id="KW-1185">Reference proteome</keyword>
<organism evidence="2 3">
    <name type="scientific">Raoultibacter timonensis</name>
    <dbReference type="NCBI Taxonomy" id="1907662"/>
    <lineage>
        <taxon>Bacteria</taxon>
        <taxon>Bacillati</taxon>
        <taxon>Actinomycetota</taxon>
        <taxon>Coriobacteriia</taxon>
        <taxon>Eggerthellales</taxon>
        <taxon>Eggerthellaceae</taxon>
        <taxon>Raoultibacter</taxon>
    </lineage>
</organism>
<gene>
    <name evidence="2" type="ORF">CE91St30_23610</name>
</gene>
<evidence type="ECO:0000313" key="3">
    <source>
        <dbReference type="Proteomes" id="UP001320544"/>
    </source>
</evidence>
<proteinExistence type="predicted"/>
<dbReference type="InterPro" id="IPR027417">
    <property type="entry name" value="P-loop_NTPase"/>
</dbReference>
<evidence type="ECO:0000256" key="1">
    <source>
        <dbReference type="SAM" id="Coils"/>
    </source>
</evidence>
<protein>
    <recommendedName>
        <fullName evidence="4">AAA domain-containing protein</fullName>
    </recommendedName>
</protein>
<name>A0ABN6MIE9_9ACTN</name>
<dbReference type="EMBL" id="AP025564">
    <property type="protein sequence ID" value="BDE97028.1"/>
    <property type="molecule type" value="Genomic_DNA"/>
</dbReference>
<reference evidence="2 3" key="1">
    <citation type="submission" date="2022-01" db="EMBL/GenBank/DDBJ databases">
        <title>Novel bile acid biosynthetic pathways are enriched in the microbiome of centenarians.</title>
        <authorList>
            <person name="Sato Y."/>
            <person name="Atarashi K."/>
            <person name="Plichta R.D."/>
            <person name="Arai Y."/>
            <person name="Sasajima S."/>
            <person name="Kearney M.S."/>
            <person name="Suda W."/>
            <person name="Takeshita K."/>
            <person name="Sasaki T."/>
            <person name="Okamoto S."/>
            <person name="Skelly N.A."/>
            <person name="Okamura Y."/>
            <person name="Vlamakis H."/>
            <person name="Li Y."/>
            <person name="Tanoue T."/>
            <person name="Takei H."/>
            <person name="Nittono H."/>
            <person name="Narushima S."/>
            <person name="Irie J."/>
            <person name="Itoh H."/>
            <person name="Moriya K."/>
            <person name="Sugiura Y."/>
            <person name="Suematsu M."/>
            <person name="Moritoki N."/>
            <person name="Shibata S."/>
            <person name="Littman R.D."/>
            <person name="Fischbach A.M."/>
            <person name="Uwamino Y."/>
            <person name="Inoue T."/>
            <person name="Honda A."/>
            <person name="Hattori M."/>
            <person name="Murai T."/>
            <person name="Xavier J.R."/>
            <person name="Hirose N."/>
            <person name="Honda K."/>
        </authorList>
    </citation>
    <scope>NUCLEOTIDE SEQUENCE [LARGE SCALE GENOMIC DNA]</scope>
    <source>
        <strain evidence="2 3">CE91-St30</strain>
    </source>
</reference>
<feature type="coiled-coil region" evidence="1">
    <location>
        <begin position="279"/>
        <end position="306"/>
    </location>
</feature>
<accession>A0ABN6MIE9</accession>
<dbReference type="Proteomes" id="UP001320544">
    <property type="component" value="Chromosome"/>
</dbReference>
<evidence type="ECO:0000313" key="2">
    <source>
        <dbReference type="EMBL" id="BDE97028.1"/>
    </source>
</evidence>
<evidence type="ECO:0008006" key="4">
    <source>
        <dbReference type="Google" id="ProtNLM"/>
    </source>
</evidence>